<dbReference type="Proteomes" id="UP001057738">
    <property type="component" value="Plasmid unnamed1"/>
</dbReference>
<keyword evidence="1" id="KW-0614">Plasmid</keyword>
<proteinExistence type="predicted"/>
<sequence>MLPNAGREVRDVGQQRLAADLRSGSRAGQGLARAGDDGGVQITVAVNQAAVNAGGTGDRGDADALTELDLLCSNSEGAER</sequence>
<protein>
    <submittedName>
        <fullName evidence="1">Uncharacterized protein</fullName>
    </submittedName>
</protein>
<reference evidence="1" key="1">
    <citation type="submission" date="2022-08" db="EMBL/GenBank/DDBJ databases">
        <authorList>
            <person name="Tian L."/>
        </authorList>
    </citation>
    <scope>NUCLEOTIDE SEQUENCE</scope>
    <source>
        <strain evidence="1">CM253</strain>
        <plasmid evidence="1">unnamed1</plasmid>
    </source>
</reference>
<geneLocation type="plasmid" evidence="1 2">
    <name>unnamed1</name>
</geneLocation>
<gene>
    <name evidence="1" type="ORF">NRK68_34810</name>
</gene>
<dbReference type="GeneID" id="95578711"/>
<dbReference type="RefSeq" id="WP_257858179.1">
    <property type="nucleotide sequence ID" value="NZ_CP102515.1"/>
</dbReference>
<evidence type="ECO:0000313" key="2">
    <source>
        <dbReference type="Proteomes" id="UP001057738"/>
    </source>
</evidence>
<accession>A0ABY5Q875</accession>
<organism evidence="1 2">
    <name type="scientific">Streptomyces yangpuensis</name>
    <dbReference type="NCBI Taxonomy" id="1648182"/>
    <lineage>
        <taxon>Bacteria</taxon>
        <taxon>Bacillati</taxon>
        <taxon>Actinomycetota</taxon>
        <taxon>Actinomycetes</taxon>
        <taxon>Kitasatosporales</taxon>
        <taxon>Streptomycetaceae</taxon>
        <taxon>Streptomyces</taxon>
    </lineage>
</organism>
<evidence type="ECO:0000313" key="1">
    <source>
        <dbReference type="EMBL" id="UUY52434.1"/>
    </source>
</evidence>
<name>A0ABY5Q875_9ACTN</name>
<keyword evidence="2" id="KW-1185">Reference proteome</keyword>
<dbReference type="EMBL" id="CP102515">
    <property type="protein sequence ID" value="UUY52434.1"/>
    <property type="molecule type" value="Genomic_DNA"/>
</dbReference>